<feature type="region of interest" description="Disordered" evidence="1">
    <location>
        <begin position="89"/>
        <end position="123"/>
    </location>
</feature>
<dbReference type="SUPFAM" id="SSF81383">
    <property type="entry name" value="F-box domain"/>
    <property type="match status" value="1"/>
</dbReference>
<dbReference type="EMBL" id="QEAM01000035">
    <property type="protein sequence ID" value="TPX49349.1"/>
    <property type="molecule type" value="Genomic_DNA"/>
</dbReference>
<evidence type="ECO:0000256" key="1">
    <source>
        <dbReference type="SAM" id="MobiDB-lite"/>
    </source>
</evidence>
<dbReference type="OrthoDB" id="2788229at2759"/>
<evidence type="ECO:0000313" key="3">
    <source>
        <dbReference type="Proteomes" id="UP000320475"/>
    </source>
</evidence>
<gene>
    <name evidence="2" type="ORF">SeLEV6574_g01519</name>
</gene>
<protein>
    <submittedName>
        <fullName evidence="2">Uncharacterized protein</fullName>
    </submittedName>
</protein>
<dbReference type="SUPFAM" id="SSF52047">
    <property type="entry name" value="RNI-like"/>
    <property type="match status" value="1"/>
</dbReference>
<name>A0A507DCE1_9FUNG</name>
<dbReference type="GO" id="GO:0019005">
    <property type="term" value="C:SCF ubiquitin ligase complex"/>
    <property type="evidence" value="ECO:0007669"/>
    <property type="project" value="TreeGrafter"/>
</dbReference>
<organism evidence="2 3">
    <name type="scientific">Synchytrium endobioticum</name>
    <dbReference type="NCBI Taxonomy" id="286115"/>
    <lineage>
        <taxon>Eukaryota</taxon>
        <taxon>Fungi</taxon>
        <taxon>Fungi incertae sedis</taxon>
        <taxon>Chytridiomycota</taxon>
        <taxon>Chytridiomycota incertae sedis</taxon>
        <taxon>Chytridiomycetes</taxon>
        <taxon>Synchytriales</taxon>
        <taxon>Synchytriaceae</taxon>
        <taxon>Synchytrium</taxon>
    </lineage>
</organism>
<dbReference type="InterPro" id="IPR032675">
    <property type="entry name" value="LRR_dom_sf"/>
</dbReference>
<reference evidence="2 3" key="1">
    <citation type="journal article" date="2019" name="Sci. Rep.">
        <title>Comparative genomics of chytrid fungi reveal insights into the obligate biotrophic and pathogenic lifestyle of Synchytrium endobioticum.</title>
        <authorList>
            <person name="van de Vossenberg B.T.L.H."/>
            <person name="Warris S."/>
            <person name="Nguyen H.D.T."/>
            <person name="van Gent-Pelzer M.P.E."/>
            <person name="Joly D.L."/>
            <person name="van de Geest H.C."/>
            <person name="Bonants P.J.M."/>
            <person name="Smith D.S."/>
            <person name="Levesque C.A."/>
            <person name="van der Lee T.A.J."/>
        </authorList>
    </citation>
    <scope>NUCLEOTIDE SEQUENCE [LARGE SCALE GENOMIC DNA]</scope>
    <source>
        <strain evidence="2 3">LEV6574</strain>
    </source>
</reference>
<sequence>MGDGALSCDTPAAMTRAYSDGGRDIPTADAISLSYSLLKVFHDNVNMVWHTHDHQDRAARIIEHALWSLEHAHLMCVDGQELKPLQTFLPPMTEPHVEPSTSQTSTTPTTPESAAPDNGSTPSRYFPPEILEIIFSQLTKVRSSADQSTLAQCALVSRLWSDEAARLLWAVPKLENRHQLGLFARSVMQAERDVKIFNRKPPLLRKLDFTNVVIQPHNGADGLLKLMCFSSSLSVCLKDVRVRGDVIHRDCLFIEDLLCSVLQSPHVMLEVLHIESIWIGDGVIRNPLFLSQRFAKLKALKLSDLKPNGGDRLLPPSVIEALGPSLVKLDLSGSGTCVNDDVITGITKRCSSLQYLWLDSCGLGDGWIESLGQFCNGLKLLSLCCTIGVSKSGLAKLLPHARRLEYLNIQGITGPTAELFNLMVLHQLPVKGLWVDSMKSDMDALKALLIDRRQTLRYLDINKEHECINNDFVKFLAEHCTDYRYFGLATLWVTVDDETVRHLMKSCPQLEALGISRTRSIVNDLEAELEEKYERYIPFPTIDEI</sequence>
<proteinExistence type="predicted"/>
<dbReference type="Proteomes" id="UP000320475">
    <property type="component" value="Unassembled WGS sequence"/>
</dbReference>
<accession>A0A507DCE1</accession>
<dbReference type="AlphaFoldDB" id="A0A507DCE1"/>
<feature type="compositionally biased region" description="Low complexity" evidence="1">
    <location>
        <begin position="98"/>
        <end position="116"/>
    </location>
</feature>
<dbReference type="PANTHER" id="PTHR16134">
    <property type="entry name" value="F-BOX/TPR REPEAT PROTEIN POF3"/>
    <property type="match status" value="1"/>
</dbReference>
<dbReference type="InterPro" id="IPR036047">
    <property type="entry name" value="F-box-like_dom_sf"/>
</dbReference>
<dbReference type="VEuPathDB" id="FungiDB:SeMB42_g01819"/>
<comment type="caution">
    <text evidence="2">The sequence shown here is derived from an EMBL/GenBank/DDBJ whole genome shotgun (WGS) entry which is preliminary data.</text>
</comment>
<dbReference type="Gene3D" id="3.80.10.10">
    <property type="entry name" value="Ribonuclease Inhibitor"/>
    <property type="match status" value="2"/>
</dbReference>
<dbReference type="PANTHER" id="PTHR16134:SF150">
    <property type="entry name" value="F-BOX_LRR-REPEAT PROTEIN 6-LIKE PROTEIN"/>
    <property type="match status" value="1"/>
</dbReference>
<evidence type="ECO:0000313" key="2">
    <source>
        <dbReference type="EMBL" id="TPX49349.1"/>
    </source>
</evidence>
<dbReference type="GO" id="GO:0031146">
    <property type="term" value="P:SCF-dependent proteasomal ubiquitin-dependent protein catabolic process"/>
    <property type="evidence" value="ECO:0007669"/>
    <property type="project" value="TreeGrafter"/>
</dbReference>